<feature type="compositionally biased region" description="Basic and acidic residues" evidence="1">
    <location>
        <begin position="78"/>
        <end position="103"/>
    </location>
</feature>
<reference evidence="3" key="1">
    <citation type="journal article" date="2021" name="IMA Fungus">
        <title>Genomic characterization of three marine fungi, including Emericellopsis atlantica sp. nov. with signatures of a generalist lifestyle and marine biomass degradation.</title>
        <authorList>
            <person name="Hagestad O.C."/>
            <person name="Hou L."/>
            <person name="Andersen J.H."/>
            <person name="Hansen E.H."/>
            <person name="Altermark B."/>
            <person name="Li C."/>
            <person name="Kuhnert E."/>
            <person name="Cox R.J."/>
            <person name="Crous P.W."/>
            <person name="Spatafora J.W."/>
            <person name="Lail K."/>
            <person name="Amirebrahimi M."/>
            <person name="Lipzen A."/>
            <person name="Pangilinan J."/>
            <person name="Andreopoulos W."/>
            <person name="Hayes R.D."/>
            <person name="Ng V."/>
            <person name="Grigoriev I.V."/>
            <person name="Jackson S.A."/>
            <person name="Sutton T.D.S."/>
            <person name="Dobson A.D.W."/>
            <person name="Rama T."/>
        </authorList>
    </citation>
    <scope>NUCLEOTIDE SEQUENCE</scope>
    <source>
        <strain evidence="3">TRa018bII</strain>
    </source>
</reference>
<feature type="region of interest" description="Disordered" evidence="1">
    <location>
        <begin position="379"/>
        <end position="398"/>
    </location>
</feature>
<dbReference type="Gene3D" id="1.20.1050.10">
    <property type="match status" value="1"/>
</dbReference>
<dbReference type="SUPFAM" id="SSF47616">
    <property type="entry name" value="GST C-terminal domain-like"/>
    <property type="match status" value="1"/>
</dbReference>
<feature type="compositionally biased region" description="Basic and acidic residues" evidence="1">
    <location>
        <begin position="358"/>
        <end position="369"/>
    </location>
</feature>
<feature type="region of interest" description="Disordered" evidence="1">
    <location>
        <begin position="77"/>
        <end position="103"/>
    </location>
</feature>
<feature type="region of interest" description="Disordered" evidence="1">
    <location>
        <begin position="336"/>
        <end position="372"/>
    </location>
</feature>
<comment type="caution">
    <text evidence="3">The sequence shown here is derived from an EMBL/GenBank/DDBJ whole genome shotgun (WGS) entry which is preliminary data.</text>
</comment>
<keyword evidence="4" id="KW-1185">Reference proteome</keyword>
<feature type="region of interest" description="Disordered" evidence="1">
    <location>
        <begin position="1"/>
        <end position="27"/>
    </location>
</feature>
<protein>
    <recommendedName>
        <fullName evidence="2">GST N-terminal domain-containing protein</fullName>
    </recommendedName>
</protein>
<evidence type="ECO:0000313" key="4">
    <source>
        <dbReference type="Proteomes" id="UP000824998"/>
    </source>
</evidence>
<proteinExistence type="predicted"/>
<feature type="compositionally biased region" description="Low complexity" evidence="1">
    <location>
        <begin position="296"/>
        <end position="313"/>
    </location>
</feature>
<evidence type="ECO:0000259" key="2">
    <source>
        <dbReference type="PROSITE" id="PS50404"/>
    </source>
</evidence>
<organism evidence="3 4">
    <name type="scientific">Amylocarpus encephaloides</name>
    <dbReference type="NCBI Taxonomy" id="45428"/>
    <lineage>
        <taxon>Eukaryota</taxon>
        <taxon>Fungi</taxon>
        <taxon>Dikarya</taxon>
        <taxon>Ascomycota</taxon>
        <taxon>Pezizomycotina</taxon>
        <taxon>Leotiomycetes</taxon>
        <taxon>Helotiales</taxon>
        <taxon>Helotiales incertae sedis</taxon>
        <taxon>Amylocarpus</taxon>
    </lineage>
</organism>
<feature type="region of interest" description="Disordered" evidence="1">
    <location>
        <begin position="235"/>
        <end position="262"/>
    </location>
</feature>
<dbReference type="Proteomes" id="UP000824998">
    <property type="component" value="Unassembled WGS sequence"/>
</dbReference>
<dbReference type="InterPro" id="IPR036249">
    <property type="entry name" value="Thioredoxin-like_sf"/>
</dbReference>
<dbReference type="SFLD" id="SFLDG00358">
    <property type="entry name" value="Main_(cytGST)"/>
    <property type="match status" value="1"/>
</dbReference>
<dbReference type="OrthoDB" id="4951845at2759"/>
<dbReference type="EMBL" id="MU251566">
    <property type="protein sequence ID" value="KAG9232080.1"/>
    <property type="molecule type" value="Genomic_DNA"/>
</dbReference>
<name>A0A9P8C3H8_9HELO</name>
<evidence type="ECO:0000256" key="1">
    <source>
        <dbReference type="SAM" id="MobiDB-lite"/>
    </source>
</evidence>
<dbReference type="PANTHER" id="PTHR43968:SF6">
    <property type="entry name" value="GLUTATHIONE S-TRANSFERASE OMEGA"/>
    <property type="match status" value="1"/>
</dbReference>
<evidence type="ECO:0000313" key="3">
    <source>
        <dbReference type="EMBL" id="KAG9232080.1"/>
    </source>
</evidence>
<accession>A0A9P8C3H8</accession>
<feature type="region of interest" description="Disordered" evidence="1">
    <location>
        <begin position="152"/>
        <end position="181"/>
    </location>
</feature>
<dbReference type="InterPro" id="IPR050983">
    <property type="entry name" value="GST_Omega/HSP26"/>
</dbReference>
<dbReference type="PROSITE" id="PS50404">
    <property type="entry name" value="GST_NTER"/>
    <property type="match status" value="1"/>
</dbReference>
<dbReference type="InterPro" id="IPR040079">
    <property type="entry name" value="Glutathione_S-Trfase"/>
</dbReference>
<dbReference type="PANTHER" id="PTHR43968">
    <property type="match status" value="1"/>
</dbReference>
<sequence>MEANLGQLNGPYRPLQSSNLPGLQQHDPQHLGQHAIVSQAPLDLTAVDHSINHHVYTLDQANDHGHAFGNVDPNAFDRGLHPHLEHSSHTPIHDGPSMHDSRQTLHDNHQMVHVANNGNQHAPQHANDAQFGLLAPNPIQHNAIRRLQQDEDLFNPPPVAPSSEPKKGGSHLPNKCVPNPPKLEEWRQRLFDVDSVITLSEDEFNTYFPHVDNVYSHRSTQRYKRKPFVSHYWDCRLKGRPPGTPKSDDPTKKKRKRTARERDLCDVKIKITEYHAGAMQQPGFRPDDGAVQSPASGGNFFSQDQSSGQGMQQNSQTFLLPPAVPADHPGAKGAPYYTIQRVNGNGGNGKGDGIPGPHKHDLAESDRVKKNSVQRTLLQREKEDKKQQKHHHKKASGLALATVRKHSKDADLKLYGSCFCPFTQRVWIAMEAMGLQYQYIEVDSFKKPQTVVNRRGIIPVVNDLAFSMSDSAVLLEYLHDCNLGSSLLPPDPGLKAHSRYWANHVNGRIVPVFYRLLQEEDLSKQTVFTKTLQDEITKIVQACDHIGPYFLGNHLSYVDIHFAPWMIRLPRVLKQYRQWQDPQPNSRWAVWMHAIENNDHIKNTTSGDDLYRDSYERYAHNPTGNNELADLFNGVLT</sequence>
<gene>
    <name evidence="3" type="ORF">BJ875DRAFT_96377</name>
</gene>
<feature type="region of interest" description="Disordered" evidence="1">
    <location>
        <begin position="277"/>
        <end position="313"/>
    </location>
</feature>
<dbReference type="InterPro" id="IPR004045">
    <property type="entry name" value="Glutathione_S-Trfase_N"/>
</dbReference>
<dbReference type="Gene3D" id="3.40.30.10">
    <property type="entry name" value="Glutaredoxin"/>
    <property type="match status" value="1"/>
</dbReference>
<dbReference type="InterPro" id="IPR036282">
    <property type="entry name" value="Glutathione-S-Trfase_C_sf"/>
</dbReference>
<dbReference type="CDD" id="cd00570">
    <property type="entry name" value="GST_N_family"/>
    <property type="match status" value="1"/>
</dbReference>
<dbReference type="SUPFAM" id="SSF52833">
    <property type="entry name" value="Thioredoxin-like"/>
    <property type="match status" value="1"/>
</dbReference>
<dbReference type="Pfam" id="PF13417">
    <property type="entry name" value="GST_N_3"/>
    <property type="match status" value="1"/>
</dbReference>
<dbReference type="AlphaFoldDB" id="A0A9P8C3H8"/>
<feature type="compositionally biased region" description="Gly residues" evidence="1">
    <location>
        <begin position="344"/>
        <end position="354"/>
    </location>
</feature>
<dbReference type="GO" id="GO:0005737">
    <property type="term" value="C:cytoplasm"/>
    <property type="evidence" value="ECO:0007669"/>
    <property type="project" value="TreeGrafter"/>
</dbReference>
<feature type="domain" description="GST N-terminal" evidence="2">
    <location>
        <begin position="410"/>
        <end position="486"/>
    </location>
</feature>
<dbReference type="SFLD" id="SFLDS00019">
    <property type="entry name" value="Glutathione_Transferase_(cytos"/>
    <property type="match status" value="1"/>
</dbReference>
<dbReference type="CDD" id="cd00299">
    <property type="entry name" value="GST_C_family"/>
    <property type="match status" value="1"/>
</dbReference>